<evidence type="ECO:0000313" key="2">
    <source>
        <dbReference type="EMBL" id="POW20269.1"/>
    </source>
</evidence>
<gene>
    <name evidence="2" type="ORF">PSHT_03731</name>
</gene>
<feature type="compositionally biased region" description="Polar residues" evidence="1">
    <location>
        <begin position="55"/>
        <end position="81"/>
    </location>
</feature>
<dbReference type="EMBL" id="PKSM01000036">
    <property type="protein sequence ID" value="POW20269.1"/>
    <property type="molecule type" value="Genomic_DNA"/>
</dbReference>
<dbReference type="VEuPathDB" id="FungiDB:PSTT_13295"/>
<evidence type="ECO:0000313" key="3">
    <source>
        <dbReference type="Proteomes" id="UP000238274"/>
    </source>
</evidence>
<evidence type="ECO:0000256" key="1">
    <source>
        <dbReference type="SAM" id="MobiDB-lite"/>
    </source>
</evidence>
<sequence>MESRHRLDSDLQPELTELSPSETEDGDIGSGKQTPAPRNTNTANCARAVHIPASHQPTTASSPVLSNTGPEKCSSPASSNVEPEKRASPASSNTGAEKRTLSGALTACHQTSTGPDQNAATPALSKTGTPEHTATMPDPGRHTPTRSLGFVSHHKSPVFLYLRTNLHQPQTKNSVKPHSNAGFVPMDLDVAEVPVDTDVVESPVEDINIAKSPVEDIDVVKSPVENIDVVKSPVEDAAKELKPHLTKTAEEPKPHSTEDLFQCLADDIEQAKVEAQNASANRSQTISDHQLNTPSSPQCSSGNLNSCQLSANIFDWSSSPWNQNIKPLKPISLAQILPTNQPGNGKTDSMKFLKAAQSNTLAFPIVKVEDVRYTHSTDLPSCAQPAAVNANQPTNNSLPSSSPQHQNLKEDHCTHPRDSLPLTHLAAWCRSIGLEVRLNPQPRQAGQATQGSCQLTQDAIKSFLPLESNVEPLNPISLAQILPTNQSGNRKKDSLKAADSNILDWPSRPPSPQHVKLEDDHNCTPHSLTSSQTWNFQQLPPLTSPPPQNVNVKDNGCTSPTNTPSLLPQLVTALEILTAANSNPPCQEAYHTQIYQQSGMTTPLQRPQKIQYGEG</sequence>
<dbReference type="AlphaFoldDB" id="A0A2S4WEV2"/>
<reference evidence="3" key="2">
    <citation type="journal article" date="2018" name="BMC Genomics">
        <title>Genomic insights into host adaptation between the wheat stripe rust pathogen (Puccinia striiformis f. sp. tritici) and the barley stripe rust pathogen (Puccinia striiformis f. sp. hordei).</title>
        <authorList>
            <person name="Xia C."/>
            <person name="Wang M."/>
            <person name="Yin C."/>
            <person name="Cornejo O.E."/>
            <person name="Hulbert S.H."/>
            <person name="Chen X."/>
        </authorList>
    </citation>
    <scope>NUCLEOTIDE SEQUENCE [LARGE SCALE GENOMIC DNA]</scope>
    <source>
        <strain evidence="3">93TX-2</strain>
    </source>
</reference>
<name>A0A2S4WEV2_9BASI</name>
<reference evidence="2 3" key="1">
    <citation type="submission" date="2017-12" db="EMBL/GenBank/DDBJ databases">
        <title>Gene loss provides genomic basis for host adaptation in cereal stripe rust fungi.</title>
        <authorList>
            <person name="Xia C."/>
        </authorList>
    </citation>
    <scope>NUCLEOTIDE SEQUENCE [LARGE SCALE GENOMIC DNA]</scope>
    <source>
        <strain evidence="2 3">93TX-2</strain>
    </source>
</reference>
<feature type="compositionally biased region" description="Basic and acidic residues" evidence="1">
    <location>
        <begin position="407"/>
        <end position="416"/>
    </location>
</feature>
<feature type="compositionally biased region" description="Polar residues" evidence="1">
    <location>
        <begin position="108"/>
        <end position="132"/>
    </location>
</feature>
<comment type="caution">
    <text evidence="2">The sequence shown here is derived from an EMBL/GenBank/DDBJ whole genome shotgun (WGS) entry which is preliminary data.</text>
</comment>
<feature type="compositionally biased region" description="Polar residues" evidence="1">
    <location>
        <begin position="389"/>
        <end position="406"/>
    </location>
</feature>
<feature type="non-terminal residue" evidence="2">
    <location>
        <position position="615"/>
    </location>
</feature>
<proteinExistence type="predicted"/>
<reference evidence="3" key="3">
    <citation type="journal article" date="2018" name="Mol. Plant Microbe Interact.">
        <title>Genome sequence resources for the wheat stripe rust pathogen (Puccinia striiformis f. sp. tritici) and the barley stripe rust pathogen (Puccinia striiformis f. sp. hordei).</title>
        <authorList>
            <person name="Xia C."/>
            <person name="Wang M."/>
            <person name="Yin C."/>
            <person name="Cornejo O.E."/>
            <person name="Hulbert S.H."/>
            <person name="Chen X."/>
        </authorList>
    </citation>
    <scope>NUCLEOTIDE SEQUENCE [LARGE SCALE GENOMIC DNA]</scope>
    <source>
        <strain evidence="3">93TX-2</strain>
    </source>
</reference>
<organism evidence="2 3">
    <name type="scientific">Puccinia striiformis</name>
    <dbReference type="NCBI Taxonomy" id="27350"/>
    <lineage>
        <taxon>Eukaryota</taxon>
        <taxon>Fungi</taxon>
        <taxon>Dikarya</taxon>
        <taxon>Basidiomycota</taxon>
        <taxon>Pucciniomycotina</taxon>
        <taxon>Pucciniomycetes</taxon>
        <taxon>Pucciniales</taxon>
        <taxon>Pucciniaceae</taxon>
        <taxon>Puccinia</taxon>
    </lineage>
</organism>
<feature type="compositionally biased region" description="Polar residues" evidence="1">
    <location>
        <begin position="31"/>
        <end position="44"/>
    </location>
</feature>
<feature type="region of interest" description="Disordered" evidence="1">
    <location>
        <begin position="501"/>
        <end position="529"/>
    </location>
</feature>
<dbReference type="Proteomes" id="UP000238274">
    <property type="component" value="Unassembled WGS sequence"/>
</dbReference>
<protein>
    <submittedName>
        <fullName evidence="2">Uncharacterized protein</fullName>
    </submittedName>
</protein>
<dbReference type="VEuPathDB" id="FungiDB:PSHT_03731"/>
<feature type="region of interest" description="Disordered" evidence="1">
    <location>
        <begin position="1"/>
        <end position="145"/>
    </location>
</feature>
<keyword evidence="3" id="KW-1185">Reference proteome</keyword>
<feature type="region of interest" description="Disordered" evidence="1">
    <location>
        <begin position="384"/>
        <end position="416"/>
    </location>
</feature>
<accession>A0A2S4WEV2</accession>